<gene>
    <name evidence="1" type="ORF">METZ01_LOCUS131115</name>
</gene>
<accession>A0A381YNQ8</accession>
<protein>
    <recommendedName>
        <fullName evidence="2">Anhydro-N-acetylmuramic acid kinase</fullName>
    </recommendedName>
</protein>
<evidence type="ECO:0000313" key="1">
    <source>
        <dbReference type="EMBL" id="SVA78261.1"/>
    </source>
</evidence>
<dbReference type="GO" id="GO:0005524">
    <property type="term" value="F:ATP binding"/>
    <property type="evidence" value="ECO:0007669"/>
    <property type="project" value="InterPro"/>
</dbReference>
<dbReference type="EMBL" id="UINC01018598">
    <property type="protein sequence ID" value="SVA78261.1"/>
    <property type="molecule type" value="Genomic_DNA"/>
</dbReference>
<dbReference type="PANTHER" id="PTHR30605">
    <property type="entry name" value="ANHYDRO-N-ACETYLMURAMIC ACID KINASE"/>
    <property type="match status" value="1"/>
</dbReference>
<dbReference type="InterPro" id="IPR043129">
    <property type="entry name" value="ATPase_NBD"/>
</dbReference>
<sequence length="364" mass="39106">MLKNVIGLMSGTSIDGIDAAFLKTDGLCHVEAGEAITVPYAVDLRKTLSELVFSGKQSKTVEEQITVKHAEVISQLLKKTNTAVDEIDLIGFHGHTIYHKPAQRKTLQIGDGELLAKLTGVDVVCDFRSNDVKHGGQGAPLVPLYHQALAVRLEKPLAILNLGGVANITWLGHKDELLAFDTGPGNALLDDYMDMHLGEKQDTGGKLALSGNVDQSILATLLEHPYFSQNSPKSLDRNEFDLTPVLKLSQADGAATLCAFTAEAVAKSVVLLPESPKLWLVTGGGRYNLAVMRELTSRLGTEVKPVEDVGWDGDAIEAQAFGYLALRSVKGLPLSLPSTTGVPSPTSGGVLHRSVHKYHDVHRI</sequence>
<dbReference type="HAMAP" id="MF_01270">
    <property type="entry name" value="AnhMurNAc_kinase"/>
    <property type="match status" value="1"/>
</dbReference>
<evidence type="ECO:0008006" key="2">
    <source>
        <dbReference type="Google" id="ProtNLM"/>
    </source>
</evidence>
<reference evidence="1" key="1">
    <citation type="submission" date="2018-05" db="EMBL/GenBank/DDBJ databases">
        <authorList>
            <person name="Lanie J.A."/>
            <person name="Ng W.-L."/>
            <person name="Kazmierczak K.M."/>
            <person name="Andrzejewski T.M."/>
            <person name="Davidsen T.M."/>
            <person name="Wayne K.J."/>
            <person name="Tettelin H."/>
            <person name="Glass J.I."/>
            <person name="Rusch D."/>
            <person name="Podicherti R."/>
            <person name="Tsui H.-C.T."/>
            <person name="Winkler M.E."/>
        </authorList>
    </citation>
    <scope>NUCLEOTIDE SEQUENCE</scope>
</reference>
<dbReference type="AlphaFoldDB" id="A0A381YNQ8"/>
<dbReference type="GO" id="GO:0016773">
    <property type="term" value="F:phosphotransferase activity, alcohol group as acceptor"/>
    <property type="evidence" value="ECO:0007669"/>
    <property type="project" value="InterPro"/>
</dbReference>
<dbReference type="Pfam" id="PF03702">
    <property type="entry name" value="AnmK"/>
    <property type="match status" value="1"/>
</dbReference>
<dbReference type="PANTHER" id="PTHR30605:SF0">
    <property type="entry name" value="ANHYDRO-N-ACETYLMURAMIC ACID KINASE"/>
    <property type="match status" value="1"/>
</dbReference>
<proteinExistence type="inferred from homology"/>
<dbReference type="GO" id="GO:0009254">
    <property type="term" value="P:peptidoglycan turnover"/>
    <property type="evidence" value="ECO:0007669"/>
    <property type="project" value="InterPro"/>
</dbReference>
<name>A0A381YNQ8_9ZZZZ</name>
<organism evidence="1">
    <name type="scientific">marine metagenome</name>
    <dbReference type="NCBI Taxonomy" id="408172"/>
    <lineage>
        <taxon>unclassified sequences</taxon>
        <taxon>metagenomes</taxon>
        <taxon>ecological metagenomes</taxon>
    </lineage>
</organism>
<dbReference type="SUPFAM" id="SSF53067">
    <property type="entry name" value="Actin-like ATPase domain"/>
    <property type="match status" value="1"/>
</dbReference>
<dbReference type="InterPro" id="IPR005338">
    <property type="entry name" value="Anhydro_N_Ac-Mur_kinase"/>
</dbReference>
<dbReference type="Gene3D" id="3.30.420.40">
    <property type="match status" value="2"/>
</dbReference>
<dbReference type="NCBIfam" id="NF007141">
    <property type="entry name" value="PRK09585.1-5"/>
    <property type="match status" value="1"/>
</dbReference>
<dbReference type="GO" id="GO:0006040">
    <property type="term" value="P:amino sugar metabolic process"/>
    <property type="evidence" value="ECO:0007669"/>
    <property type="project" value="InterPro"/>
</dbReference>